<feature type="compositionally biased region" description="Basic residues" evidence="5">
    <location>
        <begin position="793"/>
        <end position="802"/>
    </location>
</feature>
<feature type="domain" description="Xrn1 N-terminal" evidence="6">
    <location>
        <begin position="1"/>
        <end position="242"/>
    </location>
</feature>
<dbReference type="GO" id="GO:0004534">
    <property type="term" value="F:5'-3' RNA exonuclease activity"/>
    <property type="evidence" value="ECO:0007669"/>
    <property type="project" value="TreeGrafter"/>
</dbReference>
<sequence>MGVPSFFRWVHDKFPRCLRSFVELPLAAGAPWSRHPNPNGIEFDNLYVDFNQLVHQCTHPTDKPVPATRGAMFEEITRSVDRLVAAVRPRRLLVLAVDGVAPRAKMNQQRARRFLSSSEMAQEAKAQAVVSVRHGLAAPEHHFDHNAITPGTEFMAELAEELRQYCAARVAADEAWRHLTVVLSDAATPGEGEHKIMEIIRTQRLQQGYLPDTSHVVYGLDADLVMLSLATHEPRLFVLRDEVPIGSMRFLKRCDGCGALGHALDDCPTIKAARAFQTESQAMASSSERAPYVPLVLLDISVLREYILYMLRPDAFVGADDERRGTRPTPKLIEYNVGDASPDATWWDAERLIDDFVLLTFMVGNDFLPHLPTLPISSGGLDVVLDTYRAVRRSMPSYLLHHGTLQLPALQTFLMALSSAETAVASHLKLQADAREMNAAAARKRRARSTHPSDRLAAEGEGGAGGGAGSGSHQQIGSAEWRAAEYRLKFGAAFSAADVDALCAAYLQGITWCAHYYFHGCADWRWQLPYHYAPFAFDLAATCARGWKPEPWGTAPPPDALTQLVAVLPPLSAPLLAKSHAELLTAADSPVAHMFPTTLRLDYRGKKHAWQAVVLLPFIDLEELTKALAPLPLTEAEQRRAASRRPLVFVHPSSRAARAAQPSALNSLAGTFGVELPATLAWADGGLAGSAYAATRREMAGGALCSFEYSPPHPTPRHVCAQLPGAPIPRAVLTRQDHASVLSFSGRYALLRAAAPASPAGRGGGGGCGGGARSRSASPSRAAPRAIGASGHPSKRSRHAKPRLLGGGGGGGPAEAARRARRGKRAVHTEAGGGAAPGLAGGGLFGFDVV</sequence>
<feature type="compositionally biased region" description="Gly residues" evidence="5">
    <location>
        <begin position="761"/>
        <end position="772"/>
    </location>
</feature>
<feature type="region of interest" description="Disordered" evidence="5">
    <location>
        <begin position="441"/>
        <end position="474"/>
    </location>
</feature>
<keyword evidence="2" id="KW-0378">Hydrolase</keyword>
<dbReference type="PANTHER" id="PTHR12341:SF7">
    <property type="entry name" value="5'-3' EXORIBONUCLEASE 1"/>
    <property type="match status" value="1"/>
</dbReference>
<dbReference type="CDD" id="cd18673">
    <property type="entry name" value="PIN_XRN1-2-like"/>
    <property type="match status" value="1"/>
</dbReference>
<proteinExistence type="inferred from homology"/>
<name>A0AB34JD14_PRYPA</name>
<comment type="similarity">
    <text evidence="4">Belongs to the 5'-3' exonuclease family.</text>
</comment>
<feature type="compositionally biased region" description="Low complexity" evidence="5">
    <location>
        <begin position="773"/>
        <end position="791"/>
    </location>
</feature>
<accession>A0AB34JD14</accession>
<dbReference type="GO" id="GO:0000956">
    <property type="term" value="P:nuclear-transcribed mRNA catabolic process"/>
    <property type="evidence" value="ECO:0007669"/>
    <property type="project" value="TreeGrafter"/>
</dbReference>
<evidence type="ECO:0000256" key="4">
    <source>
        <dbReference type="ARBA" id="ARBA00038299"/>
    </source>
</evidence>
<dbReference type="InterPro" id="IPR004859">
    <property type="entry name" value="Xrn1_N"/>
</dbReference>
<feature type="domain" description="Xrn1 helical" evidence="7">
    <location>
        <begin position="347"/>
        <end position="451"/>
    </location>
</feature>
<dbReference type="GO" id="GO:0005634">
    <property type="term" value="C:nucleus"/>
    <property type="evidence" value="ECO:0007669"/>
    <property type="project" value="TreeGrafter"/>
</dbReference>
<evidence type="ECO:0000256" key="5">
    <source>
        <dbReference type="SAM" id="MobiDB-lite"/>
    </source>
</evidence>
<comment type="caution">
    <text evidence="8">The sequence shown here is derived from an EMBL/GenBank/DDBJ whole genome shotgun (WGS) entry which is preliminary data.</text>
</comment>
<organism evidence="8 9">
    <name type="scientific">Prymnesium parvum</name>
    <name type="common">Toxic golden alga</name>
    <dbReference type="NCBI Taxonomy" id="97485"/>
    <lineage>
        <taxon>Eukaryota</taxon>
        <taxon>Haptista</taxon>
        <taxon>Haptophyta</taxon>
        <taxon>Prymnesiophyceae</taxon>
        <taxon>Prymnesiales</taxon>
        <taxon>Prymnesiaceae</taxon>
        <taxon>Prymnesium</taxon>
    </lineage>
</organism>
<evidence type="ECO:0000259" key="7">
    <source>
        <dbReference type="Pfam" id="PF17846"/>
    </source>
</evidence>
<keyword evidence="9" id="KW-1185">Reference proteome</keyword>
<dbReference type="AlphaFoldDB" id="A0AB34JD14"/>
<dbReference type="Proteomes" id="UP001515480">
    <property type="component" value="Unassembled WGS sequence"/>
</dbReference>
<evidence type="ECO:0000313" key="8">
    <source>
        <dbReference type="EMBL" id="KAL1518589.1"/>
    </source>
</evidence>
<dbReference type="InterPro" id="IPR027073">
    <property type="entry name" value="5_3_exoribonuclease"/>
</dbReference>
<reference evidence="8 9" key="1">
    <citation type="journal article" date="2024" name="Science">
        <title>Giant polyketide synthase enzymes in the biosynthesis of giant marine polyether toxins.</title>
        <authorList>
            <person name="Fallon T.R."/>
            <person name="Shende V.V."/>
            <person name="Wierzbicki I.H."/>
            <person name="Pendleton A.L."/>
            <person name="Watervoot N.F."/>
            <person name="Auber R.P."/>
            <person name="Gonzalez D.J."/>
            <person name="Wisecaver J.H."/>
            <person name="Moore B.S."/>
        </authorList>
    </citation>
    <scope>NUCLEOTIDE SEQUENCE [LARGE SCALE GENOMIC DNA]</scope>
    <source>
        <strain evidence="8 9">12B1</strain>
    </source>
</reference>
<dbReference type="EMBL" id="JBGBPQ010000010">
    <property type="protein sequence ID" value="KAL1518589.1"/>
    <property type="molecule type" value="Genomic_DNA"/>
</dbReference>
<dbReference type="GO" id="GO:0003723">
    <property type="term" value="F:RNA binding"/>
    <property type="evidence" value="ECO:0007669"/>
    <property type="project" value="TreeGrafter"/>
</dbReference>
<evidence type="ECO:0000256" key="3">
    <source>
        <dbReference type="ARBA" id="ARBA00022839"/>
    </source>
</evidence>
<evidence type="ECO:0000259" key="6">
    <source>
        <dbReference type="Pfam" id="PF03159"/>
    </source>
</evidence>
<dbReference type="Pfam" id="PF03159">
    <property type="entry name" value="XRN_N"/>
    <property type="match status" value="1"/>
</dbReference>
<keyword evidence="1" id="KW-0540">Nuclease</keyword>
<feature type="region of interest" description="Disordered" evidence="5">
    <location>
        <begin position="756"/>
        <end position="835"/>
    </location>
</feature>
<keyword evidence="3" id="KW-0269">Exonuclease</keyword>
<gene>
    <name evidence="8" type="ORF">AB1Y20_002877</name>
</gene>
<dbReference type="Gene3D" id="3.40.50.12390">
    <property type="match status" value="2"/>
</dbReference>
<protein>
    <submittedName>
        <fullName evidence="8">Uncharacterized protein</fullName>
    </submittedName>
</protein>
<dbReference type="PANTHER" id="PTHR12341">
    <property type="entry name" value="5'-&gt;3' EXORIBONUCLEASE"/>
    <property type="match status" value="1"/>
</dbReference>
<evidence type="ECO:0000313" key="9">
    <source>
        <dbReference type="Proteomes" id="UP001515480"/>
    </source>
</evidence>
<dbReference type="InterPro" id="IPR041412">
    <property type="entry name" value="Xrn1_helical"/>
</dbReference>
<feature type="compositionally biased region" description="Gly residues" evidence="5">
    <location>
        <begin position="460"/>
        <end position="470"/>
    </location>
</feature>
<dbReference type="Gene3D" id="1.25.40.1050">
    <property type="match status" value="1"/>
</dbReference>
<evidence type="ECO:0000256" key="2">
    <source>
        <dbReference type="ARBA" id="ARBA00022801"/>
    </source>
</evidence>
<feature type="domain" description="Xrn1 helical" evidence="7">
    <location>
        <begin position="476"/>
        <end position="738"/>
    </location>
</feature>
<dbReference type="Pfam" id="PF17846">
    <property type="entry name" value="XRN_M"/>
    <property type="match status" value="2"/>
</dbReference>
<evidence type="ECO:0000256" key="1">
    <source>
        <dbReference type="ARBA" id="ARBA00022722"/>
    </source>
</evidence>